<evidence type="ECO:0000313" key="1">
    <source>
        <dbReference type="EMBL" id="VEH66551.1"/>
    </source>
</evidence>
<gene>
    <name evidence="1" type="ORF">NCTC8284_01722</name>
</gene>
<dbReference type="GO" id="GO:0004386">
    <property type="term" value="F:helicase activity"/>
    <property type="evidence" value="ECO:0007669"/>
    <property type="project" value="UniProtKB-KW"/>
</dbReference>
<proteinExistence type="predicted"/>
<keyword evidence="1" id="KW-0378">Hydrolase</keyword>
<dbReference type="AlphaFoldDB" id="A0A3S4UP84"/>
<reference evidence="1 2" key="1">
    <citation type="submission" date="2018-12" db="EMBL/GenBank/DDBJ databases">
        <authorList>
            <consortium name="Pathogen Informatics"/>
        </authorList>
    </citation>
    <scope>NUCLEOTIDE SEQUENCE [LARGE SCALE GENOMIC DNA]</scope>
    <source>
        <strain evidence="1 2">NCTC8284</strain>
    </source>
</reference>
<dbReference type="KEGG" id="rpne:NCTC8284_01722"/>
<keyword evidence="1" id="KW-0547">Nucleotide-binding</keyword>
<dbReference type="EMBL" id="LR134405">
    <property type="protein sequence ID" value="VEH66551.1"/>
    <property type="molecule type" value="Genomic_DNA"/>
</dbReference>
<sequence>MIYSLLRSRWQRQRSKTLFFVTALFLKPPLYLRYHKRQFFLYFKLSMASKPQITSSDKQTAQVSIPPHSLEAEQAVLGGLC</sequence>
<keyword evidence="1" id="KW-0067">ATP-binding</keyword>
<name>A0A3S4UP84_9PAST</name>
<evidence type="ECO:0000313" key="2">
    <source>
        <dbReference type="Proteomes" id="UP000278733"/>
    </source>
</evidence>
<accession>A0A3S4UP84</accession>
<keyword evidence="1" id="KW-0347">Helicase</keyword>
<organism evidence="1 2">
    <name type="scientific">Rodentibacter pneumotropicus</name>
    <dbReference type="NCBI Taxonomy" id="758"/>
    <lineage>
        <taxon>Bacteria</taxon>
        <taxon>Pseudomonadati</taxon>
        <taxon>Pseudomonadota</taxon>
        <taxon>Gammaproteobacteria</taxon>
        <taxon>Pasteurellales</taxon>
        <taxon>Pasteurellaceae</taxon>
        <taxon>Rodentibacter</taxon>
    </lineage>
</organism>
<protein>
    <submittedName>
        <fullName evidence="1">Replicative DNA helicase</fullName>
    </submittedName>
</protein>
<dbReference type="Proteomes" id="UP000278733">
    <property type="component" value="Chromosome"/>
</dbReference>